<dbReference type="InterPro" id="IPR003168">
    <property type="entry name" value="Nitrile_hydratase_bsu"/>
</dbReference>
<dbReference type="EMBL" id="BJVJ01000045">
    <property type="protein sequence ID" value="GEL25069.1"/>
    <property type="molecule type" value="Genomic_DNA"/>
</dbReference>
<evidence type="ECO:0000256" key="3">
    <source>
        <dbReference type="ARBA" id="ARBA00013079"/>
    </source>
</evidence>
<dbReference type="SUPFAM" id="SSF50090">
    <property type="entry name" value="Electron transport accessory proteins"/>
    <property type="match status" value="1"/>
</dbReference>
<feature type="domain" description="Nitrile hydratase beta subunit-like N-terminal" evidence="7">
    <location>
        <begin position="28"/>
        <end position="155"/>
    </location>
</feature>
<dbReference type="InterPro" id="IPR049054">
    <property type="entry name" value="CN_hydtase_beta-like_N"/>
</dbReference>
<dbReference type="AlphaFoldDB" id="A0A511DJS9"/>
<keyword evidence="4" id="KW-0456">Lyase</keyword>
<evidence type="ECO:0000256" key="1">
    <source>
        <dbReference type="ARBA" id="ARBA00004042"/>
    </source>
</evidence>
<evidence type="ECO:0000259" key="7">
    <source>
        <dbReference type="Pfam" id="PF21006"/>
    </source>
</evidence>
<comment type="similarity">
    <text evidence="2">Belongs to the nitrile hydratase subunit beta family.</text>
</comment>
<dbReference type="GO" id="GO:0018822">
    <property type="term" value="F:nitrile hydratase activity"/>
    <property type="evidence" value="ECO:0007669"/>
    <property type="project" value="UniProtKB-EC"/>
</dbReference>
<dbReference type="InterPro" id="IPR024690">
    <property type="entry name" value="CN_hydtase_beta_dom_C"/>
</dbReference>
<protein>
    <recommendedName>
        <fullName evidence="3">nitrile hydratase</fullName>
        <ecNumber evidence="3">4.2.1.84</ecNumber>
    </recommendedName>
</protein>
<organism evidence="8 9">
    <name type="scientific">Pseudonocardia sulfidoxydans NBRC 16205</name>
    <dbReference type="NCBI Taxonomy" id="1223511"/>
    <lineage>
        <taxon>Bacteria</taxon>
        <taxon>Bacillati</taxon>
        <taxon>Actinomycetota</taxon>
        <taxon>Actinomycetes</taxon>
        <taxon>Pseudonocardiales</taxon>
        <taxon>Pseudonocardiaceae</taxon>
        <taxon>Pseudonocardia</taxon>
    </lineage>
</organism>
<gene>
    <name evidence="8" type="ORF">PSU4_40230</name>
</gene>
<comment type="function">
    <text evidence="1">NHase catalyzes the hydration of various nitrile compounds to the corresponding amides.</text>
</comment>
<evidence type="ECO:0000256" key="5">
    <source>
        <dbReference type="ARBA" id="ARBA00044877"/>
    </source>
</evidence>
<evidence type="ECO:0000259" key="6">
    <source>
        <dbReference type="Pfam" id="PF02211"/>
    </source>
</evidence>
<dbReference type="Gene3D" id="1.10.472.20">
    <property type="entry name" value="Nitrile hydratase, beta subunit"/>
    <property type="match status" value="1"/>
</dbReference>
<comment type="caution">
    <text evidence="8">The sequence shown here is derived from an EMBL/GenBank/DDBJ whole genome shotgun (WGS) entry which is preliminary data.</text>
</comment>
<evidence type="ECO:0000313" key="9">
    <source>
        <dbReference type="Proteomes" id="UP000321685"/>
    </source>
</evidence>
<reference evidence="8 9" key="1">
    <citation type="submission" date="2019-07" db="EMBL/GenBank/DDBJ databases">
        <title>Whole genome shotgun sequence of Pseudonocardia sulfidoxydans NBRC 16205.</title>
        <authorList>
            <person name="Hosoyama A."/>
            <person name="Uohara A."/>
            <person name="Ohji S."/>
            <person name="Ichikawa N."/>
        </authorList>
    </citation>
    <scope>NUCLEOTIDE SEQUENCE [LARGE SCALE GENOMIC DNA]</scope>
    <source>
        <strain evidence="8 9">NBRC 16205</strain>
    </source>
</reference>
<comment type="catalytic activity">
    <reaction evidence="5">
        <text>an aliphatic primary amide = an aliphatic nitrile + H2O</text>
        <dbReference type="Rhea" id="RHEA:12673"/>
        <dbReference type="ChEBI" id="CHEBI:15377"/>
        <dbReference type="ChEBI" id="CHEBI:65285"/>
        <dbReference type="ChEBI" id="CHEBI:80291"/>
        <dbReference type="EC" id="4.2.1.84"/>
    </reaction>
</comment>
<dbReference type="Gene3D" id="2.30.30.50">
    <property type="match status" value="1"/>
</dbReference>
<evidence type="ECO:0000313" key="8">
    <source>
        <dbReference type="EMBL" id="GEL25069.1"/>
    </source>
</evidence>
<dbReference type="EC" id="4.2.1.84" evidence="3"/>
<feature type="domain" description="Nitrile hydratase beta subunit" evidence="6">
    <location>
        <begin position="175"/>
        <end position="270"/>
    </location>
</feature>
<evidence type="ECO:0000256" key="2">
    <source>
        <dbReference type="ARBA" id="ARBA00009098"/>
    </source>
</evidence>
<name>A0A511DJS9_9PSEU</name>
<proteinExistence type="inferred from homology"/>
<dbReference type="InterPro" id="IPR008990">
    <property type="entry name" value="Elect_transpt_acc-like_dom_sf"/>
</dbReference>
<dbReference type="GO" id="GO:0046914">
    <property type="term" value="F:transition metal ion binding"/>
    <property type="evidence" value="ECO:0007669"/>
    <property type="project" value="InterPro"/>
</dbReference>
<keyword evidence="9" id="KW-1185">Reference proteome</keyword>
<dbReference type="Pfam" id="PF21006">
    <property type="entry name" value="NHase_beta_N"/>
    <property type="match status" value="1"/>
</dbReference>
<dbReference type="Pfam" id="PF02211">
    <property type="entry name" value="NHase_beta_C"/>
    <property type="match status" value="1"/>
</dbReference>
<sequence>MSAHQNHSSAAAHLVCRELFTVEGGPVKLQHTLGGLEGLDDPIDFEKQVFVQEWEKRIFGIHTAMMGLSSSLRDSPGGYDIDGVPTTFDSRWTWGDLRAGAEAMNPFAYFQYRYYEKWLGGITAHLVASGYISQEELDDATARFREEPTAPLPDIENPAIDEQVIRYLRGGDSPRRGPATPRFAVGDTVTVRNPPAAEHTRLPGYLRGHDGVVERIFEGNYSYFFSTGADGLGEPVPVYLVRFDPATLWGAAAEAGSGPLYAELYESYLSPAATAPEGDSTS</sequence>
<dbReference type="InterPro" id="IPR042262">
    <property type="entry name" value="CN_hydtase_beta_C"/>
</dbReference>
<dbReference type="NCBIfam" id="TIGR03888">
    <property type="entry name" value="nitrile_beta"/>
    <property type="match status" value="1"/>
</dbReference>
<accession>A0A511DJS9</accession>
<evidence type="ECO:0000256" key="4">
    <source>
        <dbReference type="ARBA" id="ARBA00023239"/>
    </source>
</evidence>
<dbReference type="Proteomes" id="UP000321685">
    <property type="component" value="Unassembled WGS sequence"/>
</dbReference>